<dbReference type="Pfam" id="PF02350">
    <property type="entry name" value="Epimerase_2"/>
    <property type="match status" value="1"/>
</dbReference>
<feature type="active site" evidence="1">
    <location>
        <position position="532"/>
    </location>
</feature>
<dbReference type="Gene3D" id="3.30.420.40">
    <property type="match status" value="2"/>
</dbReference>
<dbReference type="Gene3D" id="3.40.50.2000">
    <property type="entry name" value="Glycogen Phosphorylase B"/>
    <property type="match status" value="2"/>
</dbReference>
<dbReference type="SUPFAM" id="SSF53067">
    <property type="entry name" value="Actin-like ATPase domain"/>
    <property type="match status" value="1"/>
</dbReference>
<dbReference type="FunFam" id="3.30.420.40:FF:000053">
    <property type="entry name" value="Bifunctional UDP-N-acetylglucosamine 2-epimerase/N-acetylmannosamine kinase"/>
    <property type="match status" value="1"/>
</dbReference>
<evidence type="ECO:0000256" key="2">
    <source>
        <dbReference type="PIRSR" id="PIRSR620004-3"/>
    </source>
</evidence>
<dbReference type="NCBIfam" id="TIGR03568">
    <property type="entry name" value="NeuC_NnaA"/>
    <property type="match status" value="1"/>
</dbReference>
<keyword evidence="4" id="KW-0418">Kinase</keyword>
<accession>A0A8J4WQL2</accession>
<dbReference type="EMBL" id="QNUK01000936">
    <property type="protein sequence ID" value="KAF5888689.1"/>
    <property type="molecule type" value="Genomic_DNA"/>
</dbReference>
<reference evidence="4" key="1">
    <citation type="submission" date="2020-07" db="EMBL/GenBank/DDBJ databases">
        <title>Clarias magur genome sequencing, assembly and annotation.</title>
        <authorList>
            <person name="Kushwaha B."/>
            <person name="Kumar R."/>
            <person name="Das P."/>
            <person name="Joshi C.G."/>
            <person name="Kumar D."/>
            <person name="Nagpure N.S."/>
            <person name="Pandey M."/>
            <person name="Agarwal S."/>
            <person name="Srivastava S."/>
            <person name="Singh M."/>
            <person name="Sahoo L."/>
            <person name="Jayasankar P."/>
            <person name="Meher P.K."/>
            <person name="Koringa P.G."/>
            <person name="Iquebal M.A."/>
            <person name="Das S.P."/>
            <person name="Bit A."/>
            <person name="Patnaik S."/>
            <person name="Patel N."/>
            <person name="Shah T.M."/>
            <person name="Hinsu A."/>
            <person name="Jena J.K."/>
        </authorList>
    </citation>
    <scope>NUCLEOTIDE SEQUENCE</scope>
    <source>
        <strain evidence="4">CIFAMagur01</strain>
        <tissue evidence="4">Testis</tissue>
    </source>
</reference>
<protein>
    <submittedName>
        <fullName evidence="4">Bifunctional UDP-N-acetylglucosamine 2-epimerase/N-acetylmannosamine kinase isoform X3</fullName>
    </submittedName>
</protein>
<dbReference type="InterPro" id="IPR000600">
    <property type="entry name" value="ROK"/>
</dbReference>
<organism evidence="4 5">
    <name type="scientific">Clarias magur</name>
    <name type="common">Asian catfish</name>
    <name type="synonym">Macropteronotus magur</name>
    <dbReference type="NCBI Taxonomy" id="1594786"/>
    <lineage>
        <taxon>Eukaryota</taxon>
        <taxon>Metazoa</taxon>
        <taxon>Chordata</taxon>
        <taxon>Craniata</taxon>
        <taxon>Vertebrata</taxon>
        <taxon>Euteleostomi</taxon>
        <taxon>Actinopterygii</taxon>
        <taxon>Neopterygii</taxon>
        <taxon>Teleostei</taxon>
        <taxon>Ostariophysi</taxon>
        <taxon>Siluriformes</taxon>
        <taxon>Clariidae</taxon>
        <taxon>Clarias</taxon>
    </lineage>
</organism>
<proteinExistence type="predicted"/>
<feature type="binding site" evidence="2">
    <location>
        <position position="596"/>
    </location>
    <ligand>
        <name>Zn(2+)</name>
        <dbReference type="ChEBI" id="CHEBI:29105"/>
        <note>structural</note>
    </ligand>
</feature>
<keyword evidence="4" id="KW-0808">Transferase</keyword>
<dbReference type="PANTHER" id="PTHR18964">
    <property type="entry name" value="ROK (REPRESSOR, ORF, KINASE) FAMILY"/>
    <property type="match status" value="1"/>
</dbReference>
<evidence type="ECO:0000313" key="4">
    <source>
        <dbReference type="EMBL" id="KAF5888689.1"/>
    </source>
</evidence>
<dbReference type="InterPro" id="IPR020004">
    <property type="entry name" value="UDP-GlcNAc_Epase"/>
</dbReference>
<dbReference type="GO" id="GO:0009384">
    <property type="term" value="F:N-acylmannosamine kinase activity"/>
    <property type="evidence" value="ECO:0007669"/>
    <property type="project" value="TreeGrafter"/>
</dbReference>
<sequence length="659" mass="72538">MQRAEEKMEREESRGTEESRRKLKVCVATCNRADYSKLAPIMFGLKARPDLFELEIIVLGSHLIDDYGNTYRMIEQDEFNISSSLHTIVRGEDEAAMVESLGLALVKLPDVLHRLAPHVLIVHGDRFDALAVATAAALMNVRILHVEGGEVSGTIDDSIRHSITKLAHYHAVCTRAAQTHLLAMCEEHNRILLAGCPSYDRLLTARHRDDYEDIIKSWLGEGVKESDYIVALQHPVTTDIQTSIKIYEFMLTALISFDKKTLILFPNVDAGSKEMVRVMRKLGIEKHPNFRAVKHVPFNQFIQLVAHAGCMVGNSSCGVREAGAFGTPVVNLGTRQTGRETGENVLHVRDADTQNKIYHALELQFGKRYPCSKIYGDGNAVPRILKFLQSIDLSEPVQKTFSFPPVPEDSVSQDIDHILETQSALGIDLGGTNLRVGIVTMAGKIMRKYSQPNPKTYEERMELILSMCKQAMADAVHLNCRILGVGVSTGGRVNPQDGVVLDSTKLINEWSHIDLRSPVSQTLHLPVWVDNDGNCAALAERKFGHGKGVENFVTIITGTGIGGGIIHHGELIHGSTFCAAELGHIMVSLDGPECSCGSRGCVEAYASGLALQREAKRLHDEDLLLVQGMSVNNKEQVNASHLIQAARLGNSKAETVLRT</sequence>
<dbReference type="FunFam" id="3.40.50.2000:FF:000015">
    <property type="entry name" value="Bifunctional UDP-N-acetylglucosamine 2-epimerase/N-acetylmannosamine kinase"/>
    <property type="match status" value="1"/>
</dbReference>
<feature type="domain" description="UDP-N-acetylglucosamine 2-epimerase" evidence="3">
    <location>
        <begin position="51"/>
        <end position="388"/>
    </location>
</feature>
<evidence type="ECO:0000313" key="5">
    <source>
        <dbReference type="Proteomes" id="UP000727407"/>
    </source>
</evidence>
<feature type="binding site" evidence="2">
    <location>
        <position position="601"/>
    </location>
    <ligand>
        <name>Zn(2+)</name>
        <dbReference type="ChEBI" id="CHEBI:29105"/>
        <note>structural</note>
    </ligand>
</feature>
<feature type="binding site" evidence="2">
    <location>
        <position position="584"/>
    </location>
    <ligand>
        <name>Zn(2+)</name>
        <dbReference type="ChEBI" id="CHEBI:29105"/>
        <note>structural</note>
    </ligand>
</feature>
<dbReference type="CDD" id="cd03786">
    <property type="entry name" value="GTB_UDP-GlcNAc_2-Epimerase"/>
    <property type="match status" value="1"/>
</dbReference>
<evidence type="ECO:0000259" key="3">
    <source>
        <dbReference type="Pfam" id="PF02350"/>
    </source>
</evidence>
<comment type="caution">
    <text evidence="4">The sequence shown here is derived from an EMBL/GenBank/DDBJ whole genome shotgun (WGS) entry which is preliminary data.</text>
</comment>
<dbReference type="SUPFAM" id="SSF53756">
    <property type="entry name" value="UDP-Glycosyltransferase/glycogen phosphorylase"/>
    <property type="match status" value="1"/>
</dbReference>
<evidence type="ECO:0000256" key="1">
    <source>
        <dbReference type="PIRSR" id="PIRSR620004-1"/>
    </source>
</evidence>
<dbReference type="GO" id="GO:0006047">
    <property type="term" value="P:UDP-N-acetylglucosamine metabolic process"/>
    <property type="evidence" value="ECO:0007669"/>
    <property type="project" value="InterPro"/>
</dbReference>
<gene>
    <name evidence="4" type="primary">gne</name>
    <name evidence="4" type="ORF">DAT39_021608</name>
</gene>
<dbReference type="AlphaFoldDB" id="A0A8J4WQL2"/>
<dbReference type="PANTHER" id="PTHR18964:SF149">
    <property type="entry name" value="BIFUNCTIONAL UDP-N-ACETYLGLUCOSAMINE 2-EPIMERASE_N-ACETYLMANNOSAMINE KINASE"/>
    <property type="match status" value="1"/>
</dbReference>
<dbReference type="InterPro" id="IPR003331">
    <property type="entry name" value="UDP_GlcNAc_Epimerase_2_dom"/>
</dbReference>
<dbReference type="InterPro" id="IPR043129">
    <property type="entry name" value="ATPase_NBD"/>
</dbReference>
<feature type="non-terminal residue" evidence="4">
    <location>
        <position position="659"/>
    </location>
</feature>
<dbReference type="GO" id="GO:0004553">
    <property type="term" value="F:hydrolase activity, hydrolyzing O-glycosyl compounds"/>
    <property type="evidence" value="ECO:0007669"/>
    <property type="project" value="InterPro"/>
</dbReference>
<keyword evidence="5" id="KW-1185">Reference proteome</keyword>
<dbReference type="Proteomes" id="UP000727407">
    <property type="component" value="Unassembled WGS sequence"/>
</dbReference>
<dbReference type="Pfam" id="PF00480">
    <property type="entry name" value="ROK"/>
    <property type="match status" value="1"/>
</dbReference>
<dbReference type="OrthoDB" id="2968753at2759"/>
<dbReference type="GO" id="GO:0008761">
    <property type="term" value="F:UDP-N-acetylglucosamine 2-epimerase activity"/>
    <property type="evidence" value="ECO:0007669"/>
    <property type="project" value="TreeGrafter"/>
</dbReference>
<feature type="binding site" evidence="2">
    <location>
        <position position="594"/>
    </location>
    <ligand>
        <name>Zn(2+)</name>
        <dbReference type="ChEBI" id="CHEBI:29105"/>
        <note>structural</note>
    </ligand>
</feature>
<name>A0A8J4WQL2_CLAMG</name>
<dbReference type="FunFam" id="3.40.50.2000:FF:000013">
    <property type="entry name" value="Bifunctional UDP-N-acetylglucosamine 2-epimerase/N-acetylmannosamine kinase"/>
    <property type="match status" value="1"/>
</dbReference>